<evidence type="ECO:0000313" key="1">
    <source>
        <dbReference type="EMBL" id="KWS05377.1"/>
    </source>
</evidence>
<organism evidence="1 2">
    <name type="scientific">Lysobacter capsici AZ78</name>
    <dbReference type="NCBI Taxonomy" id="1444315"/>
    <lineage>
        <taxon>Bacteria</taxon>
        <taxon>Pseudomonadati</taxon>
        <taxon>Pseudomonadota</taxon>
        <taxon>Gammaproteobacteria</taxon>
        <taxon>Lysobacterales</taxon>
        <taxon>Lysobacteraceae</taxon>
        <taxon>Lysobacter</taxon>
    </lineage>
</organism>
<name>A0A120AGZ8_9GAMM</name>
<reference evidence="1 2" key="1">
    <citation type="journal article" date="2014" name="Genome Announc.">
        <title>Draft Genome Sequence of Lysobacter capsici AZ78, a Bacterium Antagonistic to Plant-Pathogenic Oomycetes.</title>
        <authorList>
            <person name="Puopolo G."/>
            <person name="Sonego P."/>
            <person name="Engelen K."/>
            <person name="Pertot I."/>
        </authorList>
    </citation>
    <scope>NUCLEOTIDE SEQUENCE [LARGE SCALE GENOMIC DNA]</scope>
    <source>
        <strain evidence="1 2">AZ78</strain>
    </source>
</reference>
<evidence type="ECO:0000313" key="2">
    <source>
        <dbReference type="Proteomes" id="UP000023435"/>
    </source>
</evidence>
<comment type="caution">
    <text evidence="1">The sequence shown here is derived from an EMBL/GenBank/DDBJ whole genome shotgun (WGS) entry which is preliminary data.</text>
</comment>
<gene>
    <name evidence="1" type="ORF">AZ78_2928</name>
</gene>
<accession>A0A120AGZ8</accession>
<sequence>MQTTVLERRARHAAAPGDGWTPWRGRAATLARGAGGVPGCGRFFDGRRRHRAPWTTVPAQFAANGRAVGTQRRGLSPALHSLTPRYKTLSRAGGGDREIHVRGVVFFGITLRRE</sequence>
<dbReference type="Proteomes" id="UP000023435">
    <property type="component" value="Unassembled WGS sequence"/>
</dbReference>
<protein>
    <submittedName>
        <fullName evidence="1">Uncharacterized protein</fullName>
    </submittedName>
</protein>
<keyword evidence="2" id="KW-1185">Reference proteome</keyword>
<proteinExistence type="predicted"/>
<dbReference type="EMBL" id="JAJA02000001">
    <property type="protein sequence ID" value="KWS05377.1"/>
    <property type="molecule type" value="Genomic_DNA"/>
</dbReference>
<dbReference type="AlphaFoldDB" id="A0A120AGZ8"/>